<name>A0A9D1MFJ7_9FIRM</name>
<dbReference type="CDD" id="cd00487">
    <property type="entry name" value="Pep_deformylase"/>
    <property type="match status" value="1"/>
</dbReference>
<dbReference type="GO" id="GO:0042586">
    <property type="term" value="F:peptide deformylase activity"/>
    <property type="evidence" value="ECO:0007669"/>
    <property type="project" value="UniProtKB-EC"/>
</dbReference>
<dbReference type="InterPro" id="IPR023635">
    <property type="entry name" value="Peptide_deformylase"/>
</dbReference>
<dbReference type="Pfam" id="PF01327">
    <property type="entry name" value="Pep_deformylase"/>
    <property type="match status" value="1"/>
</dbReference>
<dbReference type="PRINTS" id="PR01576">
    <property type="entry name" value="PDEFORMYLASE"/>
</dbReference>
<keyword evidence="2" id="KW-0408">Iron</keyword>
<comment type="caution">
    <text evidence="3">The sequence shown here is derived from an EMBL/GenBank/DDBJ whole genome shotgun (WGS) entry which is preliminary data.</text>
</comment>
<dbReference type="PANTHER" id="PTHR10458">
    <property type="entry name" value="PEPTIDE DEFORMYLASE"/>
    <property type="match status" value="1"/>
</dbReference>
<gene>
    <name evidence="3" type="primary">def</name>
    <name evidence="3" type="ORF">IAC57_04010</name>
</gene>
<dbReference type="PANTHER" id="PTHR10458:SF22">
    <property type="entry name" value="PEPTIDE DEFORMYLASE"/>
    <property type="match status" value="1"/>
</dbReference>
<dbReference type="SUPFAM" id="SSF56420">
    <property type="entry name" value="Peptide deformylase"/>
    <property type="match status" value="1"/>
</dbReference>
<dbReference type="NCBIfam" id="TIGR00079">
    <property type="entry name" value="pept_deformyl"/>
    <property type="match status" value="1"/>
</dbReference>
<dbReference type="EC" id="3.5.1.88" evidence="3"/>
<dbReference type="PIRSF" id="PIRSF004749">
    <property type="entry name" value="Pep_def"/>
    <property type="match status" value="1"/>
</dbReference>
<feature type="non-terminal residue" evidence="3">
    <location>
        <position position="139"/>
    </location>
</feature>
<reference evidence="3" key="2">
    <citation type="journal article" date="2021" name="PeerJ">
        <title>Extensive microbial diversity within the chicken gut microbiome revealed by metagenomics and culture.</title>
        <authorList>
            <person name="Gilroy R."/>
            <person name="Ravi A."/>
            <person name="Getino M."/>
            <person name="Pursley I."/>
            <person name="Horton D.L."/>
            <person name="Alikhan N.F."/>
            <person name="Baker D."/>
            <person name="Gharbi K."/>
            <person name="Hall N."/>
            <person name="Watson M."/>
            <person name="Adriaenssens E.M."/>
            <person name="Foster-Nyarko E."/>
            <person name="Jarju S."/>
            <person name="Secka A."/>
            <person name="Antonio M."/>
            <person name="Oren A."/>
            <person name="Chaudhuri R.R."/>
            <person name="La Ragione R."/>
            <person name="Hildebrand F."/>
            <person name="Pallen M.J."/>
        </authorList>
    </citation>
    <scope>NUCLEOTIDE SEQUENCE</scope>
    <source>
        <strain evidence="3">11687</strain>
    </source>
</reference>
<dbReference type="Gene3D" id="3.90.45.10">
    <property type="entry name" value="Peptide deformylase"/>
    <property type="match status" value="1"/>
</dbReference>
<evidence type="ECO:0000256" key="1">
    <source>
        <dbReference type="ARBA" id="ARBA00010759"/>
    </source>
</evidence>
<sequence>MAIRNVVQVGDETLRKVSFPVQQFDEGLHQLLDDMKDTVKKEEGAGLAAPQVGVLRRAVVVDVEEGFFEFVNPRILSQKGEQRGWEGCLSVRGKRGVVSRPMKVKIAYQDRYGNPQTLQAKGFFARAVCHELDHLDGVL</sequence>
<dbReference type="EMBL" id="DVMZ01000106">
    <property type="protein sequence ID" value="HIU59250.1"/>
    <property type="molecule type" value="Genomic_DNA"/>
</dbReference>
<dbReference type="HAMAP" id="MF_00163">
    <property type="entry name" value="Pep_deformylase"/>
    <property type="match status" value="1"/>
</dbReference>
<dbReference type="Proteomes" id="UP000824081">
    <property type="component" value="Unassembled WGS sequence"/>
</dbReference>
<evidence type="ECO:0000313" key="3">
    <source>
        <dbReference type="EMBL" id="HIU59250.1"/>
    </source>
</evidence>
<organism evidence="3 4">
    <name type="scientific">Candidatus Scatosoma pullistercoris</name>
    <dbReference type="NCBI Taxonomy" id="2840934"/>
    <lineage>
        <taxon>Bacteria</taxon>
        <taxon>Bacillati</taxon>
        <taxon>Bacillota</taxon>
        <taxon>Clostridia</taxon>
        <taxon>Candidatus Scatosoma</taxon>
    </lineage>
</organism>
<dbReference type="InterPro" id="IPR036821">
    <property type="entry name" value="Peptide_deformylase_sf"/>
</dbReference>
<comment type="similarity">
    <text evidence="1">Belongs to the polypeptide deformylase family.</text>
</comment>
<keyword evidence="3" id="KW-0378">Hydrolase</keyword>
<evidence type="ECO:0000313" key="4">
    <source>
        <dbReference type="Proteomes" id="UP000824081"/>
    </source>
</evidence>
<evidence type="ECO:0000256" key="2">
    <source>
        <dbReference type="ARBA" id="ARBA00023004"/>
    </source>
</evidence>
<dbReference type="NCBIfam" id="NF001159">
    <property type="entry name" value="PRK00150.1-3"/>
    <property type="match status" value="1"/>
</dbReference>
<dbReference type="AlphaFoldDB" id="A0A9D1MFJ7"/>
<accession>A0A9D1MFJ7</accession>
<protein>
    <submittedName>
        <fullName evidence="3">Peptide deformylase</fullName>
        <ecNumber evidence="3">3.5.1.88</ecNumber>
    </submittedName>
</protein>
<reference evidence="3" key="1">
    <citation type="submission" date="2020-10" db="EMBL/GenBank/DDBJ databases">
        <authorList>
            <person name="Gilroy R."/>
        </authorList>
    </citation>
    <scope>NUCLEOTIDE SEQUENCE</scope>
    <source>
        <strain evidence="3">11687</strain>
    </source>
</reference>
<proteinExistence type="inferred from homology"/>